<protein>
    <submittedName>
        <fullName evidence="1">Uncharacterized protein</fullName>
    </submittedName>
</protein>
<accession>A0A3N4I073</accession>
<dbReference type="EMBL" id="ML119767">
    <property type="protein sequence ID" value="RPA75284.1"/>
    <property type="molecule type" value="Genomic_DNA"/>
</dbReference>
<gene>
    <name evidence="1" type="ORF">BJ508DRAFT_312113</name>
</gene>
<dbReference type="AlphaFoldDB" id="A0A3N4I073"/>
<organism evidence="1 2">
    <name type="scientific">Ascobolus immersus RN42</name>
    <dbReference type="NCBI Taxonomy" id="1160509"/>
    <lineage>
        <taxon>Eukaryota</taxon>
        <taxon>Fungi</taxon>
        <taxon>Dikarya</taxon>
        <taxon>Ascomycota</taxon>
        <taxon>Pezizomycotina</taxon>
        <taxon>Pezizomycetes</taxon>
        <taxon>Pezizales</taxon>
        <taxon>Ascobolaceae</taxon>
        <taxon>Ascobolus</taxon>
    </lineage>
</organism>
<dbReference type="Proteomes" id="UP000275078">
    <property type="component" value="Unassembled WGS sequence"/>
</dbReference>
<sequence>MASAERSVFSVTRTRRPGTDFLLDARQLEDKIKYRLLVVGRFETIDSCMQRIVCDFLRYRNEKQRRRNDIDMKAYTAPDKDMFYLYSIVCVHRTEEVLARINDSEEIRRGSEGKAVFLSELVYYGTVRKDVLLKVHKNHGDGLVGDDPAPDYVMFFNVIKEAWDILHAQVVANAAVRALNEQISQSIG</sequence>
<evidence type="ECO:0000313" key="2">
    <source>
        <dbReference type="Proteomes" id="UP000275078"/>
    </source>
</evidence>
<proteinExistence type="predicted"/>
<keyword evidence="2" id="KW-1185">Reference proteome</keyword>
<evidence type="ECO:0000313" key="1">
    <source>
        <dbReference type="EMBL" id="RPA75284.1"/>
    </source>
</evidence>
<reference evidence="1 2" key="1">
    <citation type="journal article" date="2018" name="Nat. Ecol. Evol.">
        <title>Pezizomycetes genomes reveal the molecular basis of ectomycorrhizal truffle lifestyle.</title>
        <authorList>
            <person name="Murat C."/>
            <person name="Payen T."/>
            <person name="Noel B."/>
            <person name="Kuo A."/>
            <person name="Morin E."/>
            <person name="Chen J."/>
            <person name="Kohler A."/>
            <person name="Krizsan K."/>
            <person name="Balestrini R."/>
            <person name="Da Silva C."/>
            <person name="Montanini B."/>
            <person name="Hainaut M."/>
            <person name="Levati E."/>
            <person name="Barry K.W."/>
            <person name="Belfiori B."/>
            <person name="Cichocki N."/>
            <person name="Clum A."/>
            <person name="Dockter R.B."/>
            <person name="Fauchery L."/>
            <person name="Guy J."/>
            <person name="Iotti M."/>
            <person name="Le Tacon F."/>
            <person name="Lindquist E.A."/>
            <person name="Lipzen A."/>
            <person name="Malagnac F."/>
            <person name="Mello A."/>
            <person name="Molinier V."/>
            <person name="Miyauchi S."/>
            <person name="Poulain J."/>
            <person name="Riccioni C."/>
            <person name="Rubini A."/>
            <person name="Sitrit Y."/>
            <person name="Splivallo R."/>
            <person name="Traeger S."/>
            <person name="Wang M."/>
            <person name="Zifcakova L."/>
            <person name="Wipf D."/>
            <person name="Zambonelli A."/>
            <person name="Paolocci F."/>
            <person name="Nowrousian M."/>
            <person name="Ottonello S."/>
            <person name="Baldrian P."/>
            <person name="Spatafora J.W."/>
            <person name="Henrissat B."/>
            <person name="Nagy L.G."/>
            <person name="Aury J.M."/>
            <person name="Wincker P."/>
            <person name="Grigoriev I.V."/>
            <person name="Bonfante P."/>
            <person name="Martin F.M."/>
        </authorList>
    </citation>
    <scope>NUCLEOTIDE SEQUENCE [LARGE SCALE GENOMIC DNA]</scope>
    <source>
        <strain evidence="1 2">RN42</strain>
    </source>
</reference>
<name>A0A3N4I073_ASCIM</name>